<dbReference type="GO" id="GO:0005886">
    <property type="term" value="C:plasma membrane"/>
    <property type="evidence" value="ECO:0007669"/>
    <property type="project" value="UniProtKB-SubCell"/>
</dbReference>
<reference evidence="19" key="1">
    <citation type="journal article" date="2018" name="Genome Biol.">
        <title>SKESA: strategic k-mer extension for scrupulous assemblies.</title>
        <authorList>
            <person name="Souvorov A."/>
            <person name="Agarwala R."/>
            <person name="Lipman D.J."/>
        </authorList>
    </citation>
    <scope>NUCLEOTIDE SEQUENCE</scope>
    <source>
        <strain evidence="19">MA.BM_QA04/36</strain>
    </source>
</reference>
<dbReference type="Gene3D" id="3.30.980.40">
    <property type="match status" value="1"/>
</dbReference>
<dbReference type="GO" id="GO:0007059">
    <property type="term" value="P:chromosome segregation"/>
    <property type="evidence" value="ECO:0007669"/>
    <property type="project" value="UniProtKB-KW"/>
</dbReference>
<dbReference type="GO" id="GO:0071236">
    <property type="term" value="P:cellular response to antibiotic"/>
    <property type="evidence" value="ECO:0007669"/>
    <property type="project" value="UniProtKB-ARBA"/>
</dbReference>
<dbReference type="PANTHER" id="PTHR22683">
    <property type="entry name" value="SPORULATION PROTEIN RELATED"/>
    <property type="match status" value="1"/>
</dbReference>
<dbReference type="InterPro" id="IPR041027">
    <property type="entry name" value="FtsK_alpha"/>
</dbReference>
<evidence type="ECO:0000256" key="10">
    <source>
        <dbReference type="ARBA" id="ARBA00022840"/>
    </source>
</evidence>
<feature type="transmembrane region" description="Helical" evidence="17">
    <location>
        <begin position="75"/>
        <end position="98"/>
    </location>
</feature>
<proteinExistence type="inferred from homology"/>
<organism evidence="19">
    <name type="scientific">Salmonella enterica</name>
    <name type="common">Salmonella choleraesuis</name>
    <dbReference type="NCBI Taxonomy" id="28901"/>
    <lineage>
        <taxon>Bacteria</taxon>
        <taxon>Pseudomonadati</taxon>
        <taxon>Pseudomonadota</taxon>
        <taxon>Gammaproteobacteria</taxon>
        <taxon>Enterobacterales</taxon>
        <taxon>Enterobacteriaceae</taxon>
        <taxon>Salmonella</taxon>
    </lineage>
</organism>
<dbReference type="Pfam" id="PF01580">
    <property type="entry name" value="FtsK_SpoIIIE"/>
    <property type="match status" value="1"/>
</dbReference>
<feature type="transmembrane region" description="Helical" evidence="17">
    <location>
        <begin position="25"/>
        <end position="44"/>
    </location>
</feature>
<dbReference type="InterPro" id="IPR027417">
    <property type="entry name" value="P-loop_NTPase"/>
</dbReference>
<evidence type="ECO:0000313" key="19">
    <source>
        <dbReference type="EMBL" id="HAG4398159.1"/>
    </source>
</evidence>
<dbReference type="EMBL" id="DAAYIX010000003">
    <property type="protein sequence ID" value="HAG4398159.1"/>
    <property type="molecule type" value="Genomic_DNA"/>
</dbReference>
<feature type="compositionally biased region" description="Polar residues" evidence="16">
    <location>
        <begin position="385"/>
        <end position="395"/>
    </location>
</feature>
<evidence type="ECO:0000256" key="17">
    <source>
        <dbReference type="SAM" id="Phobius"/>
    </source>
</evidence>
<evidence type="ECO:0000256" key="4">
    <source>
        <dbReference type="ARBA" id="ARBA00022475"/>
    </source>
</evidence>
<evidence type="ECO:0000256" key="13">
    <source>
        <dbReference type="ARBA" id="ARBA00023136"/>
    </source>
</evidence>
<comment type="caution">
    <text evidence="19">The sequence shown here is derived from an EMBL/GenBank/DDBJ whole genome shotgun (WGS) entry which is preliminary data.</text>
</comment>
<evidence type="ECO:0000256" key="5">
    <source>
        <dbReference type="ARBA" id="ARBA00022519"/>
    </source>
</evidence>
<dbReference type="SUPFAM" id="SSF52540">
    <property type="entry name" value="P-loop containing nucleoside triphosphate hydrolases"/>
    <property type="match status" value="1"/>
</dbReference>
<feature type="transmembrane region" description="Helical" evidence="17">
    <location>
        <begin position="110"/>
        <end position="131"/>
    </location>
</feature>
<dbReference type="PANTHER" id="PTHR22683:SF41">
    <property type="entry name" value="DNA TRANSLOCASE FTSK"/>
    <property type="match status" value="1"/>
</dbReference>
<dbReference type="Pfam" id="PF17854">
    <property type="entry name" value="FtsK_alpha"/>
    <property type="match status" value="1"/>
</dbReference>
<dbReference type="InterPro" id="IPR036388">
    <property type="entry name" value="WH-like_DNA-bd_sf"/>
</dbReference>
<evidence type="ECO:0000256" key="14">
    <source>
        <dbReference type="ARBA" id="ARBA00023306"/>
    </source>
</evidence>
<dbReference type="SMART" id="SM00843">
    <property type="entry name" value="Ftsk_gamma"/>
    <property type="match status" value="1"/>
</dbReference>
<keyword evidence="5" id="KW-0997">Cell inner membrane</keyword>
<feature type="domain" description="FtsK" evidence="18">
    <location>
        <begin position="1016"/>
        <end position="1229"/>
    </location>
</feature>
<dbReference type="Gene3D" id="1.10.10.10">
    <property type="entry name" value="Winged helix-like DNA-binding domain superfamily/Winged helix DNA-binding domain"/>
    <property type="match status" value="1"/>
</dbReference>
<dbReference type="Gene3D" id="3.40.50.300">
    <property type="entry name" value="P-loop containing nucleotide triphosphate hydrolases"/>
    <property type="match status" value="1"/>
</dbReference>
<dbReference type="GO" id="GO:0003677">
    <property type="term" value="F:DNA binding"/>
    <property type="evidence" value="ECO:0007669"/>
    <property type="project" value="UniProtKB-KW"/>
</dbReference>
<feature type="compositionally biased region" description="Low complexity" evidence="16">
    <location>
        <begin position="878"/>
        <end position="888"/>
    </location>
</feature>
<dbReference type="FunFam" id="1.10.10.10:FF:000268">
    <property type="entry name" value="DNA translocase FtsK"/>
    <property type="match status" value="1"/>
</dbReference>
<keyword evidence="8 15" id="KW-0547">Nucleotide-binding</keyword>
<name>A0A763M1M9_SALER</name>
<feature type="compositionally biased region" description="Low complexity" evidence="16">
    <location>
        <begin position="674"/>
        <end position="683"/>
    </location>
</feature>
<keyword evidence="9" id="KW-0159">Chromosome partition</keyword>
<feature type="region of interest" description="Disordered" evidence="16">
    <location>
        <begin position="1284"/>
        <end position="1303"/>
    </location>
</feature>
<evidence type="ECO:0000256" key="11">
    <source>
        <dbReference type="ARBA" id="ARBA00022989"/>
    </source>
</evidence>
<keyword evidence="13 17" id="KW-0472">Membrane</keyword>
<protein>
    <recommendedName>
        <fullName evidence="3">DNA translocase FtsK</fullName>
    </recommendedName>
</protein>
<feature type="transmembrane region" description="Helical" evidence="17">
    <location>
        <begin position="137"/>
        <end position="158"/>
    </location>
</feature>
<dbReference type="InterPro" id="IPR025199">
    <property type="entry name" value="FtsK_4TM"/>
</dbReference>
<feature type="compositionally biased region" description="Low complexity" evidence="16">
    <location>
        <begin position="402"/>
        <end position="415"/>
    </location>
</feature>
<keyword evidence="10 15" id="KW-0067">ATP-binding</keyword>
<feature type="binding site" evidence="15">
    <location>
        <begin position="1033"/>
        <end position="1040"/>
    </location>
    <ligand>
        <name>ATP</name>
        <dbReference type="ChEBI" id="CHEBI:30616"/>
    </ligand>
</feature>
<evidence type="ECO:0000256" key="16">
    <source>
        <dbReference type="SAM" id="MobiDB-lite"/>
    </source>
</evidence>
<keyword evidence="14" id="KW-0131">Cell cycle</keyword>
<reference evidence="19" key="2">
    <citation type="submission" date="2020-02" db="EMBL/GenBank/DDBJ databases">
        <authorList>
            <consortium name="NCBI Pathogen Detection Project"/>
        </authorList>
    </citation>
    <scope>NUCLEOTIDE SEQUENCE</scope>
    <source>
        <strain evidence="19">MA.BM_QA04/36</strain>
    </source>
</reference>
<dbReference type="GO" id="GO:0051301">
    <property type="term" value="P:cell division"/>
    <property type="evidence" value="ECO:0007669"/>
    <property type="project" value="UniProtKB-KW"/>
</dbReference>
<dbReference type="InterPro" id="IPR018541">
    <property type="entry name" value="Ftsk_gamma"/>
</dbReference>
<keyword evidence="7 17" id="KW-0812">Transmembrane</keyword>
<feature type="compositionally biased region" description="Low complexity" evidence="16">
    <location>
        <begin position="733"/>
        <end position="858"/>
    </location>
</feature>
<evidence type="ECO:0000256" key="2">
    <source>
        <dbReference type="ARBA" id="ARBA00006474"/>
    </source>
</evidence>
<dbReference type="NCBIfam" id="NF007615">
    <property type="entry name" value="PRK10263.1"/>
    <property type="match status" value="1"/>
</dbReference>
<keyword evidence="6" id="KW-0132">Cell division</keyword>
<evidence type="ECO:0000256" key="1">
    <source>
        <dbReference type="ARBA" id="ARBA00004429"/>
    </source>
</evidence>
<dbReference type="InterPro" id="IPR002543">
    <property type="entry name" value="FtsK_dom"/>
</dbReference>
<sequence>MSQEYTEDKDVTLTKLSSGRRLLEALLILIALFAVWLMAALLSFNPSDPSWSQTAWHEPIHNLGGAPGAWLADTLFFIFGVMAYTIPVIIVGGCWFAWRHQSTDDYIDYFAVSLRLIGVLALILTSCGLAAINADDIWYFASGGVIGSLLSTTLQPLLHSSGGTIMLLCIWAAGLTLFTGWSWVSIAEKLGGWLLNILTFASNRTRRDDTWVDDEEYDDEYDEETDGVQRESRRARILRGALARRKRLAEKFSNPRGRQTDAALFSGKRMDDDEDIQYSARGVAADPDDVLFSGNRATQPEYDEYDPLLNGHSVTEPVAAAAAATAVTQTWAASADPIMQTPPMPGAEPVVAQPTVEWQPVPGPQTGEPVIAPAPEGYQPHPQYAQPQEAQSAPWQQPVPVASAPQYAATPATAAEYDSLAPQETQPQWQAPDAEQHWQPEPTHQPEPVYQPEPIAAEPSHMPPPVIEQPVATEPEPGTEETRPARPPLYYFEEVEEKRAREREQLAAWYQPIPEPVKENVPVKPTVSVAPSIPPVEAVAAAASLDAGIKSGALAAGAAAAAPAFSLATGGAPRPQVKEGIGPQLPRPNRVRVPTRRELASYGIKLPSQRIAEEKAREAERNQYETGAQLTDEEIDAMHQDELARQFAQSQQHRYGETYQHDTQQAEDDDTAAEAELARQFAASQQQRYSGEQPAGAQPFSLDDLDFSPMKVLVDEGPHEPLFTPGVMPESTPVQQPVAPQPQYQQPQQPVAPQPQYQQPQQPVASQLQYQQPQQPVAPQPQYQQPQQPVAPQPQYQQPQQPVAPQPQYQQPQQPVAPQPQYQQPQQPVAPQPQYQQPQQPVAPQPQYQQPQQPTAPQDSLIHPLLMRNGDSRPLQRPTTPLPSLDLLTPPPSEVEPVDTFALEQMARLVEARLADFRIKADVVNYSPGPVITRFELNLAPGVKAARISNLSRDLARSLSTVAVRVVEVIPGKPYVGLELPNKKRQTVYLREVLDNAKFRENPSPLTVVLGKDIAGDPVVADLAKMPHLLVAGTTGSGKSVGVNAMILSMLYKAQPEDVRFIMIDPKMLELSVYEGIPHLLTEVVTDMKDAANALRWSVNEMERRYKLMSALGVRNLAGYNEKIAEAARMGRPIPDPYWKPGDSMDVQHPVLEKLPYIVVLVDEFADLMMTVGKKVEELIARLAQKARAAGIHLVLATQRPSVDVITGLIKANIPTRIAFTVSSKIDSRTILDQGGAESLLGMGDMLYSGPNSTMPVRVHGAFVRDQEVHAVVQDWKARGRPQYVDGITSDSESEGGGGGFDGGEELDALFDQAVNFVTQKRKASISGVQRQFRIGYNRAARIIEQMEAQGIVSAQGHNGNREVLAPPPFE</sequence>
<dbReference type="CDD" id="cd01127">
    <property type="entry name" value="TrwB_TraG_TraD_VirD4"/>
    <property type="match status" value="1"/>
</dbReference>
<comment type="subcellular location">
    <subcellularLocation>
        <location evidence="1">Cell inner membrane</location>
        <topology evidence="1">Multi-pass membrane protein</topology>
    </subcellularLocation>
</comment>
<keyword evidence="4" id="KW-1003">Cell membrane</keyword>
<evidence type="ECO:0000256" key="6">
    <source>
        <dbReference type="ARBA" id="ARBA00022618"/>
    </source>
</evidence>
<feature type="transmembrane region" description="Helical" evidence="17">
    <location>
        <begin position="165"/>
        <end position="184"/>
    </location>
</feature>
<feature type="region of interest" description="Disordered" evidence="16">
    <location>
        <begin position="357"/>
        <end position="490"/>
    </location>
</feature>
<dbReference type="FunFam" id="3.40.50.300:FF:000209">
    <property type="entry name" value="Cell division protein FtsK"/>
    <property type="match status" value="1"/>
</dbReference>
<gene>
    <name evidence="19" type="primary">ftsK</name>
    <name evidence="19" type="ORF">G8432_000653</name>
</gene>
<dbReference type="FunFam" id="3.30.980.40:FF:000001">
    <property type="entry name" value="DNA translocase FtsK"/>
    <property type="match status" value="1"/>
</dbReference>
<dbReference type="PROSITE" id="PS50901">
    <property type="entry name" value="FTSK"/>
    <property type="match status" value="1"/>
</dbReference>
<dbReference type="SUPFAM" id="SSF46785">
    <property type="entry name" value="Winged helix' DNA-binding domain"/>
    <property type="match status" value="1"/>
</dbReference>
<evidence type="ECO:0000259" key="18">
    <source>
        <dbReference type="PROSITE" id="PS50901"/>
    </source>
</evidence>
<evidence type="ECO:0000256" key="15">
    <source>
        <dbReference type="PROSITE-ProRule" id="PRU00289"/>
    </source>
</evidence>
<evidence type="ECO:0000256" key="7">
    <source>
        <dbReference type="ARBA" id="ARBA00022692"/>
    </source>
</evidence>
<dbReference type="InterPro" id="IPR036390">
    <property type="entry name" value="WH_DNA-bd_sf"/>
</dbReference>
<dbReference type="GO" id="GO:0005524">
    <property type="term" value="F:ATP binding"/>
    <property type="evidence" value="ECO:0007669"/>
    <property type="project" value="UniProtKB-UniRule"/>
</dbReference>
<feature type="compositionally biased region" description="Basic and acidic residues" evidence="16">
    <location>
        <begin position="611"/>
        <end position="623"/>
    </location>
</feature>
<comment type="similarity">
    <text evidence="2">Belongs to the FtsK/SpoIIIE/SftA family.</text>
</comment>
<evidence type="ECO:0000256" key="12">
    <source>
        <dbReference type="ARBA" id="ARBA00023125"/>
    </source>
</evidence>
<dbReference type="InterPro" id="IPR050206">
    <property type="entry name" value="FtsK/SpoIIIE/SftA"/>
</dbReference>
<keyword evidence="12" id="KW-0238">DNA-binding</keyword>
<accession>A0A763M1M9</accession>
<feature type="region of interest" description="Disordered" evidence="16">
    <location>
        <begin position="611"/>
        <end position="891"/>
    </location>
</feature>
<dbReference type="Pfam" id="PF09397">
    <property type="entry name" value="FtsK_gamma"/>
    <property type="match status" value="1"/>
</dbReference>
<feature type="region of interest" description="Disordered" evidence="16">
    <location>
        <begin position="568"/>
        <end position="598"/>
    </location>
</feature>
<evidence type="ECO:0000256" key="9">
    <source>
        <dbReference type="ARBA" id="ARBA00022829"/>
    </source>
</evidence>
<keyword evidence="11 17" id="KW-1133">Transmembrane helix</keyword>
<evidence type="ECO:0000256" key="3">
    <source>
        <dbReference type="ARBA" id="ARBA00020887"/>
    </source>
</evidence>
<evidence type="ECO:0000256" key="8">
    <source>
        <dbReference type="ARBA" id="ARBA00022741"/>
    </source>
</evidence>
<dbReference type="Pfam" id="PF13491">
    <property type="entry name" value="FtsK_4TM"/>
    <property type="match status" value="1"/>
</dbReference>